<organism evidence="1 2">
    <name type="scientific">Halomarina salina</name>
    <dbReference type="NCBI Taxonomy" id="1872699"/>
    <lineage>
        <taxon>Archaea</taxon>
        <taxon>Methanobacteriati</taxon>
        <taxon>Methanobacteriota</taxon>
        <taxon>Stenosarchaea group</taxon>
        <taxon>Halobacteria</taxon>
        <taxon>Halobacteriales</taxon>
        <taxon>Natronomonadaceae</taxon>
        <taxon>Halomarina</taxon>
    </lineage>
</organism>
<reference evidence="1 2" key="1">
    <citation type="journal article" date="2019" name="Int. J. Syst. Evol. Microbiol.">
        <title>The Global Catalogue of Microorganisms (GCM) 10K type strain sequencing project: providing services to taxonomists for standard genome sequencing and annotation.</title>
        <authorList>
            <consortium name="The Broad Institute Genomics Platform"/>
            <consortium name="The Broad Institute Genome Sequencing Center for Infectious Disease"/>
            <person name="Wu L."/>
            <person name="Ma J."/>
        </authorList>
    </citation>
    <scope>NUCLEOTIDE SEQUENCE [LARGE SCALE GENOMIC DNA]</scope>
    <source>
        <strain evidence="1 2">CGMCC 1.12543</strain>
    </source>
</reference>
<dbReference type="Proteomes" id="UP001596099">
    <property type="component" value="Unassembled WGS sequence"/>
</dbReference>
<proteinExistence type="predicted"/>
<dbReference type="EMBL" id="JBHSQH010000001">
    <property type="protein sequence ID" value="MFC5971058.1"/>
    <property type="molecule type" value="Genomic_DNA"/>
</dbReference>
<accession>A0ABD5RKJ0</accession>
<evidence type="ECO:0000313" key="1">
    <source>
        <dbReference type="EMBL" id="MFC5971058.1"/>
    </source>
</evidence>
<keyword evidence="2" id="KW-1185">Reference proteome</keyword>
<sequence length="121" mass="13324">MIRKQLRVYQFTVCSNGVVNVNDGEITRSVRLDGADAARCSCGDDDCVHVRLVNEHPHIIREALVNSCDIVSVDGGNLIFEPSERGDRLVAFSDVSDWDGVTDALRKRGIGHGAVYHLPDF</sequence>
<dbReference type="RefSeq" id="WP_247413972.1">
    <property type="nucleotide sequence ID" value="NZ_JALLGW010000001.1"/>
</dbReference>
<name>A0ABD5RKJ0_9EURY</name>
<dbReference type="AlphaFoldDB" id="A0ABD5RKJ0"/>
<evidence type="ECO:0008006" key="3">
    <source>
        <dbReference type="Google" id="ProtNLM"/>
    </source>
</evidence>
<comment type="caution">
    <text evidence="1">The sequence shown here is derived from an EMBL/GenBank/DDBJ whole genome shotgun (WGS) entry which is preliminary data.</text>
</comment>
<gene>
    <name evidence="1" type="ORF">ACFPYI_06895</name>
</gene>
<protein>
    <recommendedName>
        <fullName evidence="3">SWIM-type domain-containing protein</fullName>
    </recommendedName>
</protein>
<evidence type="ECO:0000313" key="2">
    <source>
        <dbReference type="Proteomes" id="UP001596099"/>
    </source>
</evidence>